<accession>A0AAN6UJ97</accession>
<reference evidence="1" key="1">
    <citation type="journal article" date="2023" name="Mol. Phylogenet. Evol.">
        <title>Genome-scale phylogeny and comparative genomics of the fungal order Sordariales.</title>
        <authorList>
            <person name="Hensen N."/>
            <person name="Bonometti L."/>
            <person name="Westerberg I."/>
            <person name="Brannstrom I.O."/>
            <person name="Guillou S."/>
            <person name="Cros-Aarteil S."/>
            <person name="Calhoun S."/>
            <person name="Haridas S."/>
            <person name="Kuo A."/>
            <person name="Mondo S."/>
            <person name="Pangilinan J."/>
            <person name="Riley R."/>
            <person name="LaButti K."/>
            <person name="Andreopoulos B."/>
            <person name="Lipzen A."/>
            <person name="Chen C."/>
            <person name="Yan M."/>
            <person name="Daum C."/>
            <person name="Ng V."/>
            <person name="Clum A."/>
            <person name="Steindorff A."/>
            <person name="Ohm R.A."/>
            <person name="Martin F."/>
            <person name="Silar P."/>
            <person name="Natvig D.O."/>
            <person name="Lalanne C."/>
            <person name="Gautier V."/>
            <person name="Ament-Velasquez S.L."/>
            <person name="Kruys A."/>
            <person name="Hutchinson M.I."/>
            <person name="Powell A.J."/>
            <person name="Barry K."/>
            <person name="Miller A.N."/>
            <person name="Grigoriev I.V."/>
            <person name="Debuchy R."/>
            <person name="Gladieux P."/>
            <person name="Hiltunen Thoren M."/>
            <person name="Johannesson H."/>
        </authorList>
    </citation>
    <scope>NUCLEOTIDE SEQUENCE</scope>
    <source>
        <strain evidence="1">CBS 123565</strain>
    </source>
</reference>
<reference evidence="1" key="2">
    <citation type="submission" date="2023-05" db="EMBL/GenBank/DDBJ databases">
        <authorList>
            <consortium name="Lawrence Berkeley National Laboratory"/>
            <person name="Steindorff A."/>
            <person name="Hensen N."/>
            <person name="Bonometti L."/>
            <person name="Westerberg I."/>
            <person name="Brannstrom I.O."/>
            <person name="Guillou S."/>
            <person name="Cros-Aarteil S."/>
            <person name="Calhoun S."/>
            <person name="Haridas S."/>
            <person name="Kuo A."/>
            <person name="Mondo S."/>
            <person name="Pangilinan J."/>
            <person name="Riley R."/>
            <person name="Labutti K."/>
            <person name="Andreopoulos B."/>
            <person name="Lipzen A."/>
            <person name="Chen C."/>
            <person name="Yanf M."/>
            <person name="Daum C."/>
            <person name="Ng V."/>
            <person name="Clum A."/>
            <person name="Ohm R."/>
            <person name="Martin F."/>
            <person name="Silar P."/>
            <person name="Natvig D."/>
            <person name="Lalanne C."/>
            <person name="Gautier V."/>
            <person name="Ament-Velasquez S.L."/>
            <person name="Kruys A."/>
            <person name="Hutchinson M.I."/>
            <person name="Powell A.J."/>
            <person name="Barry K."/>
            <person name="Miller A.N."/>
            <person name="Grigoriev I.V."/>
            <person name="Debuchy R."/>
            <person name="Gladieux P."/>
            <person name="Thoren M.H."/>
            <person name="Johannesson H."/>
        </authorList>
    </citation>
    <scope>NUCLEOTIDE SEQUENCE</scope>
    <source>
        <strain evidence="1">CBS 123565</strain>
    </source>
</reference>
<evidence type="ECO:0000313" key="1">
    <source>
        <dbReference type="EMBL" id="KAK4133759.1"/>
    </source>
</evidence>
<dbReference type="AlphaFoldDB" id="A0AAN6UJ97"/>
<sequence length="309" mass="35294">MSTWLHYMCKRQEPLDIDETTIDFGARFYFPRASVELARQTTDNVLVDHQDHVSRGDWRKRCRRGSCSLIFEDEETWGPEERHPLCTPQQCATSRLHWCLAAGGASDYNHSYFESCDFGVSEGSGWYYVRDERLALRLPGHNPCGRIGNPPRPYSFYVNTALFWKDADSDKPHIGASVVDSMEPGQTDVLRSEVAAAVGLLQQQVCRGDFRRHHTLPAIVFSFHHDRSGRITQFHFDSRSMTLTMRQSRLLDFRSDEPTTDVYHMIRWMANRPIGDTKHGAAMAEEEELGFWHGSGANNGKLPVEVRGA</sequence>
<organism evidence="1 2">
    <name type="scientific">Trichocladium antarcticum</name>
    <dbReference type="NCBI Taxonomy" id="1450529"/>
    <lineage>
        <taxon>Eukaryota</taxon>
        <taxon>Fungi</taxon>
        <taxon>Dikarya</taxon>
        <taxon>Ascomycota</taxon>
        <taxon>Pezizomycotina</taxon>
        <taxon>Sordariomycetes</taxon>
        <taxon>Sordariomycetidae</taxon>
        <taxon>Sordariales</taxon>
        <taxon>Chaetomiaceae</taxon>
        <taxon>Trichocladium</taxon>
    </lineage>
</organism>
<comment type="caution">
    <text evidence="1">The sequence shown here is derived from an EMBL/GenBank/DDBJ whole genome shotgun (WGS) entry which is preliminary data.</text>
</comment>
<proteinExistence type="predicted"/>
<protein>
    <submittedName>
        <fullName evidence="1">Uncharacterized protein</fullName>
    </submittedName>
</protein>
<gene>
    <name evidence="1" type="ORF">BT67DRAFT_456539</name>
</gene>
<keyword evidence="2" id="KW-1185">Reference proteome</keyword>
<evidence type="ECO:0000313" key="2">
    <source>
        <dbReference type="Proteomes" id="UP001304895"/>
    </source>
</evidence>
<dbReference type="EMBL" id="MU853411">
    <property type="protein sequence ID" value="KAK4133759.1"/>
    <property type="molecule type" value="Genomic_DNA"/>
</dbReference>
<name>A0AAN6UJ97_9PEZI</name>
<dbReference type="Proteomes" id="UP001304895">
    <property type="component" value="Unassembled WGS sequence"/>
</dbReference>